<protein>
    <submittedName>
        <fullName evidence="2">Uncharacterized protein</fullName>
    </submittedName>
</protein>
<dbReference type="InParanoid" id="A0A162V9I2"/>
<evidence type="ECO:0000313" key="3">
    <source>
        <dbReference type="Proteomes" id="UP000077315"/>
    </source>
</evidence>
<proteinExistence type="predicted"/>
<evidence type="ECO:0000313" key="2">
    <source>
        <dbReference type="EMBL" id="OAD81012.1"/>
    </source>
</evidence>
<name>A0A162V9I2_PHYB8</name>
<reference evidence="3" key="1">
    <citation type="submission" date="2015-06" db="EMBL/GenBank/DDBJ databases">
        <title>Expansion of signal transduction pathways in fungi by whole-genome duplication.</title>
        <authorList>
            <consortium name="DOE Joint Genome Institute"/>
            <person name="Corrochano L.M."/>
            <person name="Kuo A."/>
            <person name="Marcet-Houben M."/>
            <person name="Polaino S."/>
            <person name="Salamov A."/>
            <person name="Villalobos J.M."/>
            <person name="Alvarez M.I."/>
            <person name="Avalos J."/>
            <person name="Benito E.P."/>
            <person name="Benoit I."/>
            <person name="Burger G."/>
            <person name="Camino L.P."/>
            <person name="Canovas D."/>
            <person name="Cerda-Olmedo E."/>
            <person name="Cheng J.-F."/>
            <person name="Dominguez A."/>
            <person name="Elias M."/>
            <person name="Eslava A.P."/>
            <person name="Glaser F."/>
            <person name="Grimwood J."/>
            <person name="Gutierrez G."/>
            <person name="Heitman J."/>
            <person name="Henrissat B."/>
            <person name="Iturriaga E.A."/>
            <person name="Lang B.F."/>
            <person name="Lavin J.L."/>
            <person name="Lee S."/>
            <person name="Li W."/>
            <person name="Lindquist E."/>
            <person name="Lopez-Garcia S."/>
            <person name="Luque E.M."/>
            <person name="Marcos A.T."/>
            <person name="Martin J."/>
            <person name="McCluskey K."/>
            <person name="Medina H.R."/>
            <person name="Miralles-Duran A."/>
            <person name="Miyazaki A."/>
            <person name="Munoz-Torres E."/>
            <person name="Oguiza J.A."/>
            <person name="Ohm R."/>
            <person name="Olmedo M."/>
            <person name="Orejas M."/>
            <person name="Ortiz-Castellanos L."/>
            <person name="Pisabarro A.G."/>
            <person name="Rodriguez-Romero J."/>
            <person name="Ruiz-Herrera J."/>
            <person name="Ruiz-Vazquez R."/>
            <person name="Sanz C."/>
            <person name="Schackwitz W."/>
            <person name="Schmutz J."/>
            <person name="Shahriari M."/>
            <person name="Shelest E."/>
            <person name="Silva-Franco F."/>
            <person name="Soanes D."/>
            <person name="Syed K."/>
            <person name="Tagua V.G."/>
            <person name="Talbot N.J."/>
            <person name="Thon M."/>
            <person name="De vries R.P."/>
            <person name="Wiebenga A."/>
            <person name="Yadav J.S."/>
            <person name="Braun E.L."/>
            <person name="Baker S."/>
            <person name="Garre V."/>
            <person name="Horwitz B."/>
            <person name="Torres-Martinez S."/>
            <person name="Idnurm A."/>
            <person name="Herrera-Estrella A."/>
            <person name="Gabaldon T."/>
            <person name="Grigoriev I.V."/>
        </authorList>
    </citation>
    <scope>NUCLEOTIDE SEQUENCE [LARGE SCALE GENOMIC DNA]</scope>
    <source>
        <strain evidence="3">NRRL 1555(-)</strain>
    </source>
</reference>
<evidence type="ECO:0000256" key="1">
    <source>
        <dbReference type="SAM" id="MobiDB-lite"/>
    </source>
</evidence>
<dbReference type="Proteomes" id="UP000077315">
    <property type="component" value="Unassembled WGS sequence"/>
</dbReference>
<accession>A0A162V9I2</accession>
<dbReference type="OrthoDB" id="2255497at2759"/>
<keyword evidence="3" id="KW-1185">Reference proteome</keyword>
<sequence length="647" mass="75031">MLPPIPHGVNPNFKISATEAKHLKLYKAIVGITVSKWTSASDLVKSALDSNCNDKTYDKFKATFSTISDRFVQQPDLIRFSKRLVKYMDLKTTRDNYNDTFAELALEKKLEKEEERLRKRIKIKQTQSLCKELDAEIDHSSTAAEEDTSDIDSGSSSISPKTKDKATFIQKTIYEDAEELHNRYKQNDDLSPCERKRMCAGLSGILDTADDSYHGQKELFNTDKWDFITKHYSQFTKMFLDVKPHSNLDVLYKTWDSVYGTLSKNHSYFKARQAFNYISIQSDIDEHTFKQLQIIDFFLDTLDSKQFIINPKDATKVTEKDYESQIWIPLFTRLFNIKNNNIRIKSGESVPPESTKKKAEQYGTDKNIIGFKIDFRLVFDYKELEIDLASAEVSVSSANEAKERHDESKLVREAMISTEAIHHILKSQGYVYTWAIKICGLTATFSSLMYDDERMIYVNVHQFILYFPTCISELEDLKDDLEMMFKFKEDVERIGYKIEKSLKRSERKGRNVCPSPERKPAPCLFTYFTPPRNEAHRSIIPINNNTLIVQLDLILENTEKDKRIDILSFSDFFSCSLNQQSYLRSNTPLAKTLYHQNTIIYRVIRGVKGEIHSIFIYLPAHFQVLLSVVAIRESVFSILFDHLRSII</sequence>
<dbReference type="VEuPathDB" id="FungiDB:PHYBLDRAFT_62055"/>
<gene>
    <name evidence="2" type="ORF">PHYBLDRAFT_62055</name>
</gene>
<organism evidence="2 3">
    <name type="scientific">Phycomyces blakesleeanus (strain ATCC 8743b / DSM 1359 / FGSC 10004 / NBRC 33097 / NRRL 1555)</name>
    <dbReference type="NCBI Taxonomy" id="763407"/>
    <lineage>
        <taxon>Eukaryota</taxon>
        <taxon>Fungi</taxon>
        <taxon>Fungi incertae sedis</taxon>
        <taxon>Mucoromycota</taxon>
        <taxon>Mucoromycotina</taxon>
        <taxon>Mucoromycetes</taxon>
        <taxon>Mucorales</taxon>
        <taxon>Phycomycetaceae</taxon>
        <taxon>Phycomyces</taxon>
    </lineage>
</organism>
<dbReference type="AlphaFoldDB" id="A0A162V9I2"/>
<dbReference type="EMBL" id="KV440971">
    <property type="protein sequence ID" value="OAD81012.1"/>
    <property type="molecule type" value="Genomic_DNA"/>
</dbReference>
<dbReference type="RefSeq" id="XP_018299052.1">
    <property type="nucleotide sequence ID" value="XM_018440894.1"/>
</dbReference>
<dbReference type="GeneID" id="29001800"/>
<feature type="region of interest" description="Disordered" evidence="1">
    <location>
        <begin position="140"/>
        <end position="163"/>
    </location>
</feature>